<dbReference type="EMBL" id="BGPR01124702">
    <property type="protein sequence ID" value="GBN30329.1"/>
    <property type="molecule type" value="Genomic_DNA"/>
</dbReference>
<dbReference type="AlphaFoldDB" id="A0A4Y2MUX8"/>
<accession>A0A4Y2MUX8</accession>
<gene>
    <name evidence="1" type="ORF">AVEN_121673_1</name>
</gene>
<organism evidence="1 2">
    <name type="scientific">Araneus ventricosus</name>
    <name type="common">Orbweaver spider</name>
    <name type="synonym">Epeira ventricosa</name>
    <dbReference type="NCBI Taxonomy" id="182803"/>
    <lineage>
        <taxon>Eukaryota</taxon>
        <taxon>Metazoa</taxon>
        <taxon>Ecdysozoa</taxon>
        <taxon>Arthropoda</taxon>
        <taxon>Chelicerata</taxon>
        <taxon>Arachnida</taxon>
        <taxon>Araneae</taxon>
        <taxon>Araneomorphae</taxon>
        <taxon>Entelegynae</taxon>
        <taxon>Araneoidea</taxon>
        <taxon>Araneidae</taxon>
        <taxon>Araneus</taxon>
    </lineage>
</organism>
<dbReference type="Proteomes" id="UP000499080">
    <property type="component" value="Unassembled WGS sequence"/>
</dbReference>
<evidence type="ECO:0000313" key="2">
    <source>
        <dbReference type="Proteomes" id="UP000499080"/>
    </source>
</evidence>
<evidence type="ECO:0000313" key="1">
    <source>
        <dbReference type="EMBL" id="GBN30329.1"/>
    </source>
</evidence>
<comment type="caution">
    <text evidence="1">The sequence shown here is derived from an EMBL/GenBank/DDBJ whole genome shotgun (WGS) entry which is preliminary data.</text>
</comment>
<protein>
    <submittedName>
        <fullName evidence="1">Uncharacterized protein</fullName>
    </submittedName>
</protein>
<sequence length="95" mass="11043">MSRDCFQYASKTRRPKCLLPYKISPPELVFGKLPSFGVSLLLRMRMELTSLVSHVLSQSCEQSYYERCLKQLVEFTDRGDLLFATSEDQLRQECV</sequence>
<proteinExistence type="predicted"/>
<reference evidence="1 2" key="1">
    <citation type="journal article" date="2019" name="Sci. Rep.">
        <title>Orb-weaving spider Araneus ventricosus genome elucidates the spidroin gene catalogue.</title>
        <authorList>
            <person name="Kono N."/>
            <person name="Nakamura H."/>
            <person name="Ohtoshi R."/>
            <person name="Moran D.A.P."/>
            <person name="Shinohara A."/>
            <person name="Yoshida Y."/>
            <person name="Fujiwara M."/>
            <person name="Mori M."/>
            <person name="Tomita M."/>
            <person name="Arakawa K."/>
        </authorList>
    </citation>
    <scope>NUCLEOTIDE SEQUENCE [LARGE SCALE GENOMIC DNA]</scope>
</reference>
<keyword evidence="2" id="KW-1185">Reference proteome</keyword>
<feature type="non-terminal residue" evidence="1">
    <location>
        <position position="95"/>
    </location>
</feature>
<dbReference type="OrthoDB" id="10051804at2759"/>
<name>A0A4Y2MUX8_ARAVE</name>